<comment type="catalytic activity">
    <reaction evidence="1">
        <text>Exolytic cleavage of the (1-&gt;4)-beta-glycosidic linkage between N-acetylmuramic acid (MurNAc) and N-acetylglucosamine (GlcNAc) residues in peptidoglycan, from either the reducing or the non-reducing ends of the peptidoglycan chains, with concomitant formation of a 1,6-anhydrobond in the MurNAc residue.</text>
        <dbReference type="EC" id="4.2.2.n1"/>
    </reaction>
</comment>
<dbReference type="GO" id="GO:0019867">
    <property type="term" value="C:outer membrane"/>
    <property type="evidence" value="ECO:0007669"/>
    <property type="project" value="InterPro"/>
</dbReference>
<dbReference type="Gene3D" id="2.40.240.50">
    <property type="entry name" value="Barwin-like endoglucanases"/>
    <property type="match status" value="1"/>
</dbReference>
<evidence type="ECO:0000259" key="7">
    <source>
        <dbReference type="SMART" id="SM00925"/>
    </source>
</evidence>
<dbReference type="Pfam" id="PF06725">
    <property type="entry name" value="3D"/>
    <property type="match status" value="1"/>
</dbReference>
<evidence type="ECO:0000313" key="8">
    <source>
        <dbReference type="EMBL" id="CAE25748.1"/>
    </source>
</evidence>
<organism evidence="8">
    <name type="scientific">Rhodopseudomonas palustris (strain ATCC BAA-98 / CGA009)</name>
    <dbReference type="NCBI Taxonomy" id="258594"/>
    <lineage>
        <taxon>Bacteria</taxon>
        <taxon>Pseudomonadati</taxon>
        <taxon>Pseudomonadota</taxon>
        <taxon>Alphaproteobacteria</taxon>
        <taxon>Hyphomicrobiales</taxon>
        <taxon>Nitrobacteraceae</taxon>
        <taxon>Rhodopseudomonas</taxon>
    </lineage>
</organism>
<evidence type="ECO:0000256" key="3">
    <source>
        <dbReference type="ARBA" id="ARBA00023239"/>
    </source>
</evidence>
<feature type="domain" description="Lytic transglycosylase MltA" evidence="7">
    <location>
        <begin position="189"/>
        <end position="346"/>
    </location>
</feature>
<dbReference type="InterPro" id="IPR036908">
    <property type="entry name" value="RlpA-like_sf"/>
</dbReference>
<dbReference type="InterPro" id="IPR026044">
    <property type="entry name" value="MltA"/>
</dbReference>
<dbReference type="PhylomeDB" id="Q6ND05"/>
<sequence>MSISPTSGPSPATRARAIRTGSWLGPAAAPDVRGARRAALAGCVLAAALLSALGEADARSRHHHSGARSVSKFAEHHAKYLHPLWPLEIPGGQYLPVAWSEIPGWDSDDQLAALKTFRVSCRPILAAGRAPSTDKPLGGSLWEPCHAARSAHLTTAAEARAFFEQHFVPLQISRLGEPLGFVTGYYEPVIEGSPVKTDDYVVPVYRRPSNLFVRGYKQEAALPNGGPVFRKIGRRKLVPYYDRGEIEDGAIDGRGLEICWLKSQTDLLFAQIQGSARIKLPDGRVIRINYDAHNGFPYTPVGRILIERGIIPREEMSMHRIRDWMDANPDGAKELRRANRSYVFFRKVELKDDDEAIGAQGVPLTPGRSIAVDKGLHVYGTPFFITGELPIESPAAKTPFRRLMIGQDTGSAIVGPARADLYFGAGAEAGAVAGRIRHPIAFAMLVPKGLDPVARARSLPVPEPRLPAKTNNPAATPSKSGGRDGATTVPTPDSRPATAPSRPTGHRHRSHHSRHHRHLR</sequence>
<evidence type="ECO:0000256" key="4">
    <source>
        <dbReference type="ARBA" id="ARBA00023316"/>
    </source>
</evidence>
<dbReference type="STRING" id="258594.RPA0304"/>
<dbReference type="Pfam" id="PF03562">
    <property type="entry name" value="MltA"/>
    <property type="match status" value="1"/>
</dbReference>
<dbReference type="EC" id="4.2.2.n1" evidence="2"/>
<dbReference type="SMART" id="SM00925">
    <property type="entry name" value="MltA"/>
    <property type="match status" value="1"/>
</dbReference>
<evidence type="ECO:0000256" key="1">
    <source>
        <dbReference type="ARBA" id="ARBA00001420"/>
    </source>
</evidence>
<evidence type="ECO:0000256" key="2">
    <source>
        <dbReference type="ARBA" id="ARBA00012587"/>
    </source>
</evidence>
<protein>
    <recommendedName>
        <fullName evidence="2">peptidoglycan lytic exotransglycosylase</fullName>
        <ecNumber evidence="2">4.2.2.n1</ecNumber>
    </recommendedName>
    <alternativeName>
        <fullName evidence="5">Murein hydrolase A</fullName>
    </alternativeName>
</protein>
<accession>Q6ND05</accession>
<proteinExistence type="predicted"/>
<keyword evidence="3" id="KW-0456">Lyase</keyword>
<dbReference type="CDD" id="cd14485">
    <property type="entry name" value="mltA_like_LT_A"/>
    <property type="match status" value="1"/>
</dbReference>
<dbReference type="Gene3D" id="2.40.40.10">
    <property type="entry name" value="RlpA-like domain"/>
    <property type="match status" value="1"/>
</dbReference>
<feature type="compositionally biased region" description="Basic residues" evidence="6">
    <location>
        <begin position="504"/>
        <end position="520"/>
    </location>
</feature>
<name>Q6ND05_RHOPA</name>
<dbReference type="CAZy" id="GH102">
    <property type="family name" value="Glycoside Hydrolase Family 102"/>
</dbReference>
<evidence type="ECO:0000256" key="5">
    <source>
        <dbReference type="ARBA" id="ARBA00030918"/>
    </source>
</evidence>
<dbReference type="GO" id="GO:0009253">
    <property type="term" value="P:peptidoglycan catabolic process"/>
    <property type="evidence" value="ECO:0007669"/>
    <property type="project" value="TreeGrafter"/>
</dbReference>
<gene>
    <name evidence="8" type="ordered locus">RPA0304</name>
</gene>
<dbReference type="eggNOG" id="COG2821">
    <property type="taxonomic scope" value="Bacteria"/>
</dbReference>
<dbReference type="PANTHER" id="PTHR30124:SF0">
    <property type="entry name" value="MEMBRANE-BOUND LYTIC MUREIN TRANSGLYCOSYLASE A"/>
    <property type="match status" value="1"/>
</dbReference>
<dbReference type="HOGENOM" id="CLU_037751_0_0_5"/>
<feature type="compositionally biased region" description="Polar residues" evidence="6">
    <location>
        <begin position="469"/>
        <end position="479"/>
    </location>
</feature>
<dbReference type="CDD" id="cd14668">
    <property type="entry name" value="mlta_B"/>
    <property type="match status" value="1"/>
</dbReference>
<keyword evidence="8" id="KW-0449">Lipoprotein</keyword>
<feature type="region of interest" description="Disordered" evidence="6">
    <location>
        <begin position="461"/>
        <end position="520"/>
    </location>
</feature>
<reference evidence="8" key="1">
    <citation type="journal article" date="2004" name="Nat. Biotechnol.">
        <title>Complete genome sequence of the metabolically versatile photosynthetic bacterium Rhodopseudomonas palustris.</title>
        <authorList>
            <person name="Larimer F.W."/>
            <person name="Chain P."/>
            <person name="Hauser L."/>
            <person name="Lamerdin J."/>
            <person name="Malfatti S."/>
            <person name="Do L."/>
            <person name="Land M.L."/>
            <person name="Pelletier D.A."/>
            <person name="Beatty J.T."/>
            <person name="Lang A.S."/>
            <person name="Tabita F.R."/>
            <person name="Gibson J.L."/>
            <person name="Hanson T.E."/>
            <person name="Bobst C."/>
            <person name="Torres J.L."/>
            <person name="Peres C."/>
            <person name="Harrison F.H."/>
            <person name="Gibson J."/>
            <person name="Harwood C.S."/>
        </authorList>
    </citation>
    <scope>NUCLEOTIDE SEQUENCE [LARGE SCALE GENOMIC DNA]</scope>
    <source>
        <strain evidence="8">CGA009</strain>
    </source>
</reference>
<dbReference type="GO" id="GO:0004553">
    <property type="term" value="F:hydrolase activity, hydrolyzing O-glycosyl compounds"/>
    <property type="evidence" value="ECO:0007669"/>
    <property type="project" value="InterPro"/>
</dbReference>
<dbReference type="InterPro" id="IPR005300">
    <property type="entry name" value="MltA_B"/>
</dbReference>
<dbReference type="GO" id="GO:0071555">
    <property type="term" value="P:cell wall organization"/>
    <property type="evidence" value="ECO:0007669"/>
    <property type="project" value="UniProtKB-KW"/>
</dbReference>
<dbReference type="GO" id="GO:0008933">
    <property type="term" value="F:peptidoglycan lytic transglycosylase activity"/>
    <property type="evidence" value="ECO:0007669"/>
    <property type="project" value="TreeGrafter"/>
</dbReference>
<keyword evidence="4" id="KW-0961">Cell wall biogenesis/degradation</keyword>
<dbReference type="GO" id="GO:0009254">
    <property type="term" value="P:peptidoglycan turnover"/>
    <property type="evidence" value="ECO:0007669"/>
    <property type="project" value="InterPro"/>
</dbReference>
<dbReference type="InterPro" id="IPR010611">
    <property type="entry name" value="3D_dom"/>
</dbReference>
<dbReference type="PANTHER" id="PTHR30124">
    <property type="entry name" value="MEMBRANE-BOUND LYTIC MUREIN TRANSGLYCOSYLASE A"/>
    <property type="match status" value="1"/>
</dbReference>
<dbReference type="SUPFAM" id="SSF50685">
    <property type="entry name" value="Barwin-like endoglucanases"/>
    <property type="match status" value="1"/>
</dbReference>
<evidence type="ECO:0000256" key="6">
    <source>
        <dbReference type="SAM" id="MobiDB-lite"/>
    </source>
</evidence>
<dbReference type="EMBL" id="BX572593">
    <property type="protein sequence ID" value="CAE25748.1"/>
    <property type="molecule type" value="Genomic_DNA"/>
</dbReference>
<dbReference type="AlphaFoldDB" id="Q6ND05"/>